<feature type="chain" id="PRO_5039617880" description="Lipoprotein" evidence="1">
    <location>
        <begin position="24"/>
        <end position="215"/>
    </location>
</feature>
<comment type="caution">
    <text evidence="2">The sequence shown here is derived from an EMBL/GenBank/DDBJ whole genome shotgun (WGS) entry which is preliminary data.</text>
</comment>
<keyword evidence="3" id="KW-1185">Reference proteome</keyword>
<dbReference type="PROSITE" id="PS51257">
    <property type="entry name" value="PROKAR_LIPOPROTEIN"/>
    <property type="match status" value="1"/>
</dbReference>
<evidence type="ECO:0000256" key="1">
    <source>
        <dbReference type="SAM" id="SignalP"/>
    </source>
</evidence>
<dbReference type="RefSeq" id="WP_026801693.1">
    <property type="nucleotide sequence ID" value="NZ_AULI01000022.1"/>
</dbReference>
<dbReference type="AlphaFoldDB" id="A0A0A5G9M7"/>
<dbReference type="STRING" id="1385510.GCA_000425205_03511"/>
<proteinExistence type="predicted"/>
<evidence type="ECO:0008006" key="4">
    <source>
        <dbReference type="Google" id="ProtNLM"/>
    </source>
</evidence>
<dbReference type="Proteomes" id="UP000030528">
    <property type="component" value="Unassembled WGS sequence"/>
</dbReference>
<protein>
    <recommendedName>
        <fullName evidence="4">Lipoprotein</fullName>
    </recommendedName>
</protein>
<gene>
    <name evidence="2" type="ORF">N781_09055</name>
</gene>
<reference evidence="2 3" key="1">
    <citation type="submission" date="2013-08" db="EMBL/GenBank/DDBJ databases">
        <authorList>
            <person name="Huang J."/>
            <person name="Wang G."/>
        </authorList>
    </citation>
    <scope>NUCLEOTIDE SEQUENCE [LARGE SCALE GENOMIC DNA]</scope>
    <source>
        <strain evidence="2 3">JSM 076056</strain>
    </source>
</reference>
<name>A0A0A5G9M7_9BACI</name>
<dbReference type="eggNOG" id="ENOG50331MZ">
    <property type="taxonomic scope" value="Bacteria"/>
</dbReference>
<keyword evidence="1" id="KW-0732">Signal</keyword>
<dbReference type="OrthoDB" id="2453115at2"/>
<organism evidence="2 3">
    <name type="scientific">Pontibacillus halophilus JSM 076056 = DSM 19796</name>
    <dbReference type="NCBI Taxonomy" id="1385510"/>
    <lineage>
        <taxon>Bacteria</taxon>
        <taxon>Bacillati</taxon>
        <taxon>Bacillota</taxon>
        <taxon>Bacilli</taxon>
        <taxon>Bacillales</taxon>
        <taxon>Bacillaceae</taxon>
        <taxon>Pontibacillus</taxon>
    </lineage>
</organism>
<evidence type="ECO:0000313" key="2">
    <source>
        <dbReference type="EMBL" id="KGX89856.1"/>
    </source>
</evidence>
<accession>A0A0A5G9M7</accession>
<evidence type="ECO:0000313" key="3">
    <source>
        <dbReference type="Proteomes" id="UP000030528"/>
    </source>
</evidence>
<sequence length="215" mass="24745">MKLKNIVKVVSLISLFIMGSCQMSNDQVTDPEEVAAEDLPDVPAFEDDFTRGFLTSINETKEGYYPFLSGTKKYEMDFPEDGVIHERTYAVDNKNAEGFFIILKGKDSNYEIDIEYYSFKSPNRLDHTMENIKKNIEKELDFEEIDTDPQIETYIASYEYPDGEFGYVVIAQHEHSGAIQLTYKVECDESDKDCNLQKVKKIVESWASSINFIND</sequence>
<dbReference type="EMBL" id="AVPE01000019">
    <property type="protein sequence ID" value="KGX89856.1"/>
    <property type="molecule type" value="Genomic_DNA"/>
</dbReference>
<feature type="signal peptide" evidence="1">
    <location>
        <begin position="1"/>
        <end position="23"/>
    </location>
</feature>